<evidence type="ECO:0000256" key="4">
    <source>
        <dbReference type="ARBA" id="ARBA00022664"/>
    </source>
</evidence>
<dbReference type="InterPro" id="IPR051421">
    <property type="entry name" value="RNA_Proc_DNA_Dmg_Regulator"/>
</dbReference>
<dbReference type="PANTHER" id="PTHR12786">
    <property type="entry name" value="SPLICING FACTOR SF3A-RELATED"/>
    <property type="match status" value="1"/>
</dbReference>
<keyword evidence="7" id="KW-0862">Zinc</keyword>
<evidence type="ECO:0000256" key="3">
    <source>
        <dbReference type="ARBA" id="ARBA00022553"/>
    </source>
</evidence>
<proteinExistence type="inferred from homology"/>
<protein>
    <recommendedName>
        <fullName evidence="11">Matrin-type domain-containing protein</fullName>
    </recommendedName>
</protein>
<dbReference type="Pfam" id="PF16837">
    <property type="entry name" value="SF3A3"/>
    <property type="match status" value="1"/>
</dbReference>
<dbReference type="GeneID" id="20319864"/>
<reference evidence="12 13" key="1">
    <citation type="submission" date="2013-11" db="EMBL/GenBank/DDBJ databases">
        <title>Opisthorchis viverrini - life in the bile duct.</title>
        <authorList>
            <person name="Young N.D."/>
            <person name="Nagarajan N."/>
            <person name="Lin S.J."/>
            <person name="Korhonen P.K."/>
            <person name="Jex A.R."/>
            <person name="Hall R.S."/>
            <person name="Safavi-Hemami H."/>
            <person name="Kaewkong W."/>
            <person name="Bertrand D."/>
            <person name="Gao S."/>
            <person name="Seet Q."/>
            <person name="Wongkham S."/>
            <person name="Teh B.T."/>
            <person name="Wongkham C."/>
            <person name="Intapan P.M."/>
            <person name="Maleewong W."/>
            <person name="Yang X."/>
            <person name="Hu M."/>
            <person name="Wang Z."/>
            <person name="Hofmann A."/>
            <person name="Sternberg P.W."/>
            <person name="Tan P."/>
            <person name="Wang J."/>
            <person name="Gasser R.B."/>
        </authorList>
    </citation>
    <scope>NUCLEOTIDE SEQUENCE [LARGE SCALE GENOMIC DNA]</scope>
</reference>
<dbReference type="EMBL" id="KL596728">
    <property type="protein sequence ID" value="KER27214.1"/>
    <property type="molecule type" value="Genomic_DNA"/>
</dbReference>
<dbReference type="KEGG" id="ovi:T265_05682"/>
<evidence type="ECO:0000313" key="12">
    <source>
        <dbReference type="EMBL" id="KER27214.1"/>
    </source>
</evidence>
<dbReference type="GO" id="GO:0000398">
    <property type="term" value="P:mRNA splicing, via spliceosome"/>
    <property type="evidence" value="ECO:0007669"/>
    <property type="project" value="InterPro"/>
</dbReference>
<evidence type="ECO:0000256" key="10">
    <source>
        <dbReference type="SAM" id="MobiDB-lite"/>
    </source>
</evidence>
<dbReference type="Pfam" id="PF13297">
    <property type="entry name" value="SDE2_2C"/>
    <property type="match status" value="1"/>
</dbReference>
<keyword evidence="9" id="KW-0539">Nucleus</keyword>
<dbReference type="InterPro" id="IPR000690">
    <property type="entry name" value="Matrin/U1-C_Znf_C2H2"/>
</dbReference>
<dbReference type="InterPro" id="IPR021966">
    <property type="entry name" value="SF3a60_bindingd"/>
</dbReference>
<feature type="domain" description="Matrin-type" evidence="11">
    <location>
        <begin position="477"/>
        <end position="508"/>
    </location>
</feature>
<keyword evidence="5" id="KW-0479">Metal-binding</keyword>
<keyword evidence="8" id="KW-0508">mRNA splicing</keyword>
<evidence type="ECO:0000256" key="2">
    <source>
        <dbReference type="ARBA" id="ARBA00008776"/>
    </source>
</evidence>
<comment type="similarity">
    <text evidence="2">Belongs to the SF3A3 family.</text>
</comment>
<dbReference type="AlphaFoldDB" id="A0A075AEZ3"/>
<dbReference type="Proteomes" id="UP000054324">
    <property type="component" value="Unassembled WGS sequence"/>
</dbReference>
<dbReference type="InterPro" id="IPR025086">
    <property type="entry name" value="SDE2/SF3A3_SAP"/>
</dbReference>
<organism evidence="12 13">
    <name type="scientific">Opisthorchis viverrini</name>
    <name type="common">Southeast Asian liver fluke</name>
    <dbReference type="NCBI Taxonomy" id="6198"/>
    <lineage>
        <taxon>Eukaryota</taxon>
        <taxon>Metazoa</taxon>
        <taxon>Spiralia</taxon>
        <taxon>Lophotrochozoa</taxon>
        <taxon>Platyhelminthes</taxon>
        <taxon>Trematoda</taxon>
        <taxon>Digenea</taxon>
        <taxon>Opisthorchiida</taxon>
        <taxon>Opisthorchiata</taxon>
        <taxon>Opisthorchiidae</taxon>
        <taxon>Opisthorchis</taxon>
    </lineage>
</organism>
<dbReference type="Pfam" id="PF11931">
    <property type="entry name" value="SF3a60_Prp9_C"/>
    <property type="match status" value="1"/>
</dbReference>
<evidence type="ECO:0000256" key="7">
    <source>
        <dbReference type="ARBA" id="ARBA00022833"/>
    </source>
</evidence>
<evidence type="ECO:0000256" key="6">
    <source>
        <dbReference type="ARBA" id="ARBA00022771"/>
    </source>
</evidence>
<evidence type="ECO:0000256" key="5">
    <source>
        <dbReference type="ARBA" id="ARBA00022723"/>
    </source>
</evidence>
<gene>
    <name evidence="12" type="ORF">T265_05682</name>
</gene>
<comment type="subcellular location">
    <subcellularLocation>
        <location evidence="1">Nucleus</location>
    </subcellularLocation>
</comment>
<evidence type="ECO:0000256" key="8">
    <source>
        <dbReference type="ARBA" id="ARBA00023187"/>
    </source>
</evidence>
<dbReference type="GO" id="GO:0005681">
    <property type="term" value="C:spliceosomal complex"/>
    <property type="evidence" value="ECO:0007669"/>
    <property type="project" value="InterPro"/>
</dbReference>
<evidence type="ECO:0000259" key="11">
    <source>
        <dbReference type="PROSITE" id="PS50171"/>
    </source>
</evidence>
<accession>A0A075AEZ3</accession>
<feature type="region of interest" description="Disordered" evidence="10">
    <location>
        <begin position="416"/>
        <end position="453"/>
    </location>
</feature>
<keyword evidence="13" id="KW-1185">Reference proteome</keyword>
<dbReference type="CTD" id="20319864"/>
<evidence type="ECO:0000256" key="1">
    <source>
        <dbReference type="ARBA" id="ARBA00004123"/>
    </source>
</evidence>
<keyword evidence="6" id="KW-0863">Zinc-finger</keyword>
<keyword evidence="3" id="KW-0597">Phosphoprotein</keyword>
<dbReference type="OrthoDB" id="2160351at2759"/>
<evidence type="ECO:0000256" key="9">
    <source>
        <dbReference type="ARBA" id="ARBA00023242"/>
    </source>
</evidence>
<evidence type="ECO:0000313" key="13">
    <source>
        <dbReference type="Proteomes" id="UP000054324"/>
    </source>
</evidence>
<dbReference type="InterPro" id="IPR031774">
    <property type="entry name" value="SF3A3_dom"/>
</dbReference>
<dbReference type="PANTHER" id="PTHR12786:SF2">
    <property type="entry name" value="SPLICING FACTOR 3A SUBUNIT 3"/>
    <property type="match status" value="1"/>
</dbReference>
<dbReference type="Pfam" id="PF12108">
    <property type="entry name" value="SF3a60_bindingd"/>
    <property type="match status" value="1"/>
</dbReference>
<dbReference type="InterPro" id="IPR024598">
    <property type="entry name" value="SF3a60/Prp9_C"/>
</dbReference>
<sequence>MKIGYIANKPIEERALMLSWLQQRENEISVKYYKGSDPIMETVLEQQRRYHEERERLINELTKEMLYNGVTHKEKLNSEFRVRLMYDVSFTFFVPTALLQRYLELTRELRDLYDDKDGMRKMDIQALSGPNEFNEFYDRLKQVKDFHRKHPDEICVPMSTEFEKYKEMREKPEEANATLIEFSDEEGYGRFLDLHDIYKKYLNVKGVPRIDYLTYISFFDRLYDIARDKKGIAYKTYLEDLLAYLEDFLSRARPIVDLDEETKDALAKFETEWAQGTFPGWGREAAPALSHGGAHLDLTAFTTWEELASLGLDRLKSALLALGLKCGGTLEERAKRLWSTKGKALEELPAEMFVTKQRATKGFAKTAAWGHMPAALSEKHRQVAVLEARIYRLSELLKEIREATIENVQRRQARVGFERDEDDADADKAGNADGSGNAGGDDEEDDIPYNPKNLPLGWDGKPIPYWLYKLHGLNMYYSCEICGNVTYRGPKAFQQHFSEWRHAHGMRCLGIPNTIHFAHVTKIEDALALWQRIRTMKESERWRPDVEEELEDNSGNVVSRKTYEDLKRQGLL</sequence>
<dbReference type="PROSITE" id="PS50171">
    <property type="entry name" value="ZF_MATRIN"/>
    <property type="match status" value="1"/>
</dbReference>
<dbReference type="GO" id="GO:0008270">
    <property type="term" value="F:zinc ion binding"/>
    <property type="evidence" value="ECO:0007669"/>
    <property type="project" value="UniProtKB-KW"/>
</dbReference>
<keyword evidence="4" id="KW-0507">mRNA processing</keyword>
<dbReference type="STRING" id="6198.A0A075AEZ3"/>
<name>A0A075AEZ3_OPIVI</name>
<dbReference type="RefSeq" id="XP_009169015.1">
    <property type="nucleotide sequence ID" value="XM_009170751.1"/>
</dbReference>
<dbReference type="GO" id="GO:0003723">
    <property type="term" value="F:RNA binding"/>
    <property type="evidence" value="ECO:0007669"/>
    <property type="project" value="InterPro"/>
</dbReference>